<protein>
    <recommendedName>
        <fullName evidence="4">Probable glycine dehydrogenase (decarboxylating) subunit 1</fullName>
        <ecNumber evidence="4">1.4.4.2</ecNumber>
    </recommendedName>
    <alternativeName>
        <fullName evidence="4">Glycine cleavage system P-protein subunit 1</fullName>
    </alternativeName>
    <alternativeName>
        <fullName evidence="4">Glycine decarboxylase subunit 1</fullName>
    </alternativeName>
    <alternativeName>
        <fullName evidence="4">Glycine dehydrogenase (aminomethyl-transferring) subunit 1</fullName>
    </alternativeName>
</protein>
<dbReference type="HAMAP" id="MF_00712">
    <property type="entry name" value="GcvPA"/>
    <property type="match status" value="1"/>
</dbReference>
<dbReference type="InterPro" id="IPR049315">
    <property type="entry name" value="GDC-P_N"/>
</dbReference>
<evidence type="ECO:0000256" key="1">
    <source>
        <dbReference type="ARBA" id="ARBA00003788"/>
    </source>
</evidence>
<comment type="similarity">
    <text evidence="4">Belongs to the GcvP family. N-terminal subunit subfamily.</text>
</comment>
<dbReference type="InterPro" id="IPR023010">
    <property type="entry name" value="GcvPA"/>
</dbReference>
<dbReference type="CDD" id="cd00613">
    <property type="entry name" value="GDC-P"/>
    <property type="match status" value="1"/>
</dbReference>
<dbReference type="SUPFAM" id="SSF53383">
    <property type="entry name" value="PLP-dependent transferases"/>
    <property type="match status" value="1"/>
</dbReference>
<dbReference type="Pfam" id="PF02347">
    <property type="entry name" value="GDC-P"/>
    <property type="match status" value="1"/>
</dbReference>
<comment type="catalytic activity">
    <reaction evidence="3 4">
        <text>N(6)-[(R)-lipoyl]-L-lysyl-[glycine-cleavage complex H protein] + glycine + H(+) = N(6)-[(R)-S(8)-aminomethyldihydrolipoyl]-L-lysyl-[glycine-cleavage complex H protein] + CO2</text>
        <dbReference type="Rhea" id="RHEA:24304"/>
        <dbReference type="Rhea" id="RHEA-COMP:10494"/>
        <dbReference type="Rhea" id="RHEA-COMP:10495"/>
        <dbReference type="ChEBI" id="CHEBI:15378"/>
        <dbReference type="ChEBI" id="CHEBI:16526"/>
        <dbReference type="ChEBI" id="CHEBI:57305"/>
        <dbReference type="ChEBI" id="CHEBI:83099"/>
        <dbReference type="ChEBI" id="CHEBI:83143"/>
        <dbReference type="EC" id="1.4.4.2"/>
    </reaction>
</comment>
<dbReference type="NCBIfam" id="NF001696">
    <property type="entry name" value="PRK00451.1"/>
    <property type="match status" value="1"/>
</dbReference>
<proteinExistence type="inferred from homology"/>
<comment type="function">
    <text evidence="1 4">The glycine cleavage system catalyzes the degradation of glycine. The P protein binds the alpha-amino group of glycine through its pyridoxal phosphate cofactor; CO(2) is released and the remaining methylamine moiety is then transferred to the lipoamide cofactor of the H protein.</text>
</comment>
<comment type="caution">
    <text evidence="6">The sequence shown here is derived from an EMBL/GenBank/DDBJ whole genome shotgun (WGS) entry which is preliminary data.</text>
</comment>
<gene>
    <name evidence="4" type="primary">gcvPA</name>
    <name evidence="6" type="ORF">JM93_02206</name>
</gene>
<dbReference type="PIRSF" id="PIRSF006815">
    <property type="entry name" value="GcvPA"/>
    <property type="match status" value="1"/>
</dbReference>
<dbReference type="InterPro" id="IPR015422">
    <property type="entry name" value="PyrdxlP-dep_Trfase_small"/>
</dbReference>
<keyword evidence="2 4" id="KW-0560">Oxidoreductase</keyword>
<dbReference type="PANTHER" id="PTHR42806:SF1">
    <property type="entry name" value="GLYCINE DEHYDROGENASE (DECARBOXYLATING)"/>
    <property type="match status" value="1"/>
</dbReference>
<sequence>MRYLPLSETDRTDMLARVGVNSIDALFADIPDKARLNDLMDLPRRASEMQVERQLSALAAKNTTASSVPFFVGAGAYKHHVPATVGHLIQRSEFLTSYTPYQPEITQGTLQYLFEFQTQVAHLTGMDVANASMYDGSTGTGEAVLMAHRITKRKKAVLSGGLHPQYRDVVDGLSQMADDAVFSLPADPAGTEDILSQIDDETSCVVVQSPSFYGQLIDLKPIAEKAHEKGALLIAVFTEVVSLGLIEPPGTQGADIVVGEGQSIGNGLNFGGPYVGLFATKQKYIRQMPGRLCGETVDAEGKRGFVLTLSTREQHIRRDKATSNICTNSGLCCLAFTVHMALLGQSGLTKLARINHGNAVKLKKALVAVPGVEVLNDAYFNEFTIRLAKPAHAIVEALAEKGILGGVPVSRLEPGKPELESLLVVASTEVNTDEDRAAFASALKELLA</sequence>
<keyword evidence="7" id="KW-1185">Reference proteome</keyword>
<feature type="domain" description="Glycine cleavage system P-protein N-terminal" evidence="5">
    <location>
        <begin position="1"/>
        <end position="401"/>
    </location>
</feature>
<dbReference type="InterPro" id="IPR020581">
    <property type="entry name" value="GDC_P"/>
</dbReference>
<accession>A0A562T1R8</accession>
<dbReference type="OrthoDB" id="9801272at2"/>
<dbReference type="GO" id="GO:0009116">
    <property type="term" value="P:nucleoside metabolic process"/>
    <property type="evidence" value="ECO:0007669"/>
    <property type="project" value="InterPro"/>
</dbReference>
<evidence type="ECO:0000259" key="5">
    <source>
        <dbReference type="Pfam" id="PF02347"/>
    </source>
</evidence>
<name>A0A562T1R8_9HYPH</name>
<dbReference type="EC" id="1.4.4.2" evidence="4"/>
<evidence type="ECO:0000256" key="3">
    <source>
        <dbReference type="ARBA" id="ARBA00049026"/>
    </source>
</evidence>
<dbReference type="AlphaFoldDB" id="A0A562T1R8"/>
<dbReference type="Gene3D" id="3.40.640.10">
    <property type="entry name" value="Type I PLP-dependent aspartate aminotransferase-like (Major domain)"/>
    <property type="match status" value="1"/>
</dbReference>
<dbReference type="InterPro" id="IPR015421">
    <property type="entry name" value="PyrdxlP-dep_Trfase_major"/>
</dbReference>
<dbReference type="Proteomes" id="UP000320593">
    <property type="component" value="Unassembled WGS sequence"/>
</dbReference>
<reference evidence="6 7" key="1">
    <citation type="submission" date="2019-07" db="EMBL/GenBank/DDBJ databases">
        <title>Genomic Encyclopedia of Archaeal and Bacterial Type Strains, Phase II (KMG-II): from individual species to whole genera.</title>
        <authorList>
            <person name="Goeker M."/>
        </authorList>
    </citation>
    <scope>NUCLEOTIDE SEQUENCE [LARGE SCALE GENOMIC DNA]</scope>
    <source>
        <strain evidence="6 7">ATCC BAA-252</strain>
    </source>
</reference>
<dbReference type="RefSeq" id="WP_145343123.1">
    <property type="nucleotide sequence ID" value="NZ_SMLY01000065.1"/>
</dbReference>
<organism evidence="6 7">
    <name type="scientific">Roseibium hamelinense</name>
    <dbReference type="NCBI Taxonomy" id="150831"/>
    <lineage>
        <taxon>Bacteria</taxon>
        <taxon>Pseudomonadati</taxon>
        <taxon>Pseudomonadota</taxon>
        <taxon>Alphaproteobacteria</taxon>
        <taxon>Hyphomicrobiales</taxon>
        <taxon>Stappiaceae</taxon>
        <taxon>Roseibium</taxon>
    </lineage>
</organism>
<dbReference type="Gene3D" id="3.90.1150.10">
    <property type="entry name" value="Aspartate Aminotransferase, domain 1"/>
    <property type="match status" value="1"/>
</dbReference>
<dbReference type="GO" id="GO:0019464">
    <property type="term" value="P:glycine decarboxylation via glycine cleavage system"/>
    <property type="evidence" value="ECO:0007669"/>
    <property type="project" value="UniProtKB-UniRule"/>
</dbReference>
<evidence type="ECO:0000256" key="4">
    <source>
        <dbReference type="HAMAP-Rule" id="MF_00712"/>
    </source>
</evidence>
<dbReference type="GO" id="GO:0004375">
    <property type="term" value="F:glycine dehydrogenase (decarboxylating) activity"/>
    <property type="evidence" value="ECO:0007669"/>
    <property type="project" value="UniProtKB-EC"/>
</dbReference>
<evidence type="ECO:0000313" key="6">
    <source>
        <dbReference type="EMBL" id="TWI87637.1"/>
    </source>
</evidence>
<comment type="subunit">
    <text evidence="4">The glycine cleavage system is composed of four proteins: P, T, L and H. In this organism, the P 'protein' is a heterodimer of two subunits.</text>
</comment>
<dbReference type="InterPro" id="IPR015424">
    <property type="entry name" value="PyrdxlP-dep_Trfase"/>
</dbReference>
<dbReference type="PANTHER" id="PTHR42806">
    <property type="entry name" value="GLYCINE CLEAVAGE SYSTEM P-PROTEIN"/>
    <property type="match status" value="1"/>
</dbReference>
<evidence type="ECO:0000313" key="7">
    <source>
        <dbReference type="Proteomes" id="UP000320593"/>
    </source>
</evidence>
<dbReference type="EMBL" id="VLLF01000004">
    <property type="protein sequence ID" value="TWI87637.1"/>
    <property type="molecule type" value="Genomic_DNA"/>
</dbReference>
<evidence type="ECO:0000256" key="2">
    <source>
        <dbReference type="ARBA" id="ARBA00023002"/>
    </source>
</evidence>